<organism evidence="2 3">
    <name type="scientific">Candidatus Magasanikbacteria bacterium GW2011_GWC2_37_14</name>
    <dbReference type="NCBI Taxonomy" id="1619046"/>
    <lineage>
        <taxon>Bacteria</taxon>
        <taxon>Candidatus Magasanikiibacteriota</taxon>
    </lineage>
</organism>
<keyword evidence="1" id="KW-0472">Membrane</keyword>
<dbReference type="Proteomes" id="UP000034849">
    <property type="component" value="Unassembled WGS sequence"/>
</dbReference>
<dbReference type="EMBL" id="LBSX01000006">
    <property type="protein sequence ID" value="KKQ27733.1"/>
    <property type="molecule type" value="Genomic_DNA"/>
</dbReference>
<protein>
    <submittedName>
        <fullName evidence="2">Uncharacterized protein</fullName>
    </submittedName>
</protein>
<evidence type="ECO:0000313" key="3">
    <source>
        <dbReference type="Proteomes" id="UP000034849"/>
    </source>
</evidence>
<accession>A0A0G0G9F9</accession>
<evidence type="ECO:0000313" key="2">
    <source>
        <dbReference type="EMBL" id="KKQ27733.1"/>
    </source>
</evidence>
<feature type="transmembrane region" description="Helical" evidence="1">
    <location>
        <begin position="6"/>
        <end position="23"/>
    </location>
</feature>
<evidence type="ECO:0000256" key="1">
    <source>
        <dbReference type="SAM" id="Phobius"/>
    </source>
</evidence>
<proteinExistence type="predicted"/>
<dbReference type="AlphaFoldDB" id="A0A0G0G9F9"/>
<keyword evidence="1" id="KW-1133">Transmembrane helix</keyword>
<sequence length="105" mass="11862">MGKFKGGLLLGGLLGAGFMWLTVTKKGKEVREKLLDQAAEVYENLKKQVLVSPQYQKLSKSEYVTLVKEYVDKYAIQNGLAENAKNMVIKIVSAQWQNLQNEIKK</sequence>
<gene>
    <name evidence="2" type="ORF">US42_C0006G0040</name>
</gene>
<comment type="caution">
    <text evidence="2">The sequence shown here is derived from an EMBL/GenBank/DDBJ whole genome shotgun (WGS) entry which is preliminary data.</text>
</comment>
<name>A0A0G0G9F9_9BACT</name>
<keyword evidence="1" id="KW-0812">Transmembrane</keyword>
<reference evidence="2 3" key="1">
    <citation type="journal article" date="2015" name="Nature">
        <title>rRNA introns, odd ribosomes, and small enigmatic genomes across a large radiation of phyla.</title>
        <authorList>
            <person name="Brown C.T."/>
            <person name="Hug L.A."/>
            <person name="Thomas B.C."/>
            <person name="Sharon I."/>
            <person name="Castelle C.J."/>
            <person name="Singh A."/>
            <person name="Wilkins M.J."/>
            <person name="Williams K.H."/>
            <person name="Banfield J.F."/>
        </authorList>
    </citation>
    <scope>NUCLEOTIDE SEQUENCE [LARGE SCALE GENOMIC DNA]</scope>
</reference>
<dbReference type="STRING" id="1619046.US42_C0006G0040"/>